<evidence type="ECO:0000256" key="1">
    <source>
        <dbReference type="SAM" id="Phobius"/>
    </source>
</evidence>
<reference evidence="2" key="1">
    <citation type="journal article" date="2020" name="Stud. Mycol.">
        <title>101 Dothideomycetes genomes: a test case for predicting lifestyles and emergence of pathogens.</title>
        <authorList>
            <person name="Haridas S."/>
            <person name="Albert R."/>
            <person name="Binder M."/>
            <person name="Bloem J."/>
            <person name="Labutti K."/>
            <person name="Salamov A."/>
            <person name="Andreopoulos B."/>
            <person name="Baker S."/>
            <person name="Barry K."/>
            <person name="Bills G."/>
            <person name="Bluhm B."/>
            <person name="Cannon C."/>
            <person name="Castanera R."/>
            <person name="Culley D."/>
            <person name="Daum C."/>
            <person name="Ezra D."/>
            <person name="Gonzalez J."/>
            <person name="Henrissat B."/>
            <person name="Kuo A."/>
            <person name="Liang C."/>
            <person name="Lipzen A."/>
            <person name="Lutzoni F."/>
            <person name="Magnuson J."/>
            <person name="Mondo S."/>
            <person name="Nolan M."/>
            <person name="Ohm R."/>
            <person name="Pangilinan J."/>
            <person name="Park H.-J."/>
            <person name="Ramirez L."/>
            <person name="Alfaro M."/>
            <person name="Sun H."/>
            <person name="Tritt A."/>
            <person name="Yoshinaga Y."/>
            <person name="Zwiers L.-H."/>
            <person name="Turgeon B."/>
            <person name="Goodwin S."/>
            <person name="Spatafora J."/>
            <person name="Crous P."/>
            <person name="Grigoriev I."/>
        </authorList>
    </citation>
    <scope>NUCLEOTIDE SEQUENCE</scope>
    <source>
        <strain evidence="2">CBS 109.77</strain>
    </source>
</reference>
<accession>A0A6A6WZH1</accession>
<proteinExistence type="predicted"/>
<organism evidence="2 3">
    <name type="scientific">Melanomma pulvis-pyrius CBS 109.77</name>
    <dbReference type="NCBI Taxonomy" id="1314802"/>
    <lineage>
        <taxon>Eukaryota</taxon>
        <taxon>Fungi</taxon>
        <taxon>Dikarya</taxon>
        <taxon>Ascomycota</taxon>
        <taxon>Pezizomycotina</taxon>
        <taxon>Dothideomycetes</taxon>
        <taxon>Pleosporomycetidae</taxon>
        <taxon>Pleosporales</taxon>
        <taxon>Melanommataceae</taxon>
        <taxon>Melanomma</taxon>
    </lineage>
</organism>
<protein>
    <submittedName>
        <fullName evidence="2">Uncharacterized protein</fullName>
    </submittedName>
</protein>
<keyword evidence="1" id="KW-0472">Membrane</keyword>
<evidence type="ECO:0000313" key="2">
    <source>
        <dbReference type="EMBL" id="KAF2789324.1"/>
    </source>
</evidence>
<dbReference type="Proteomes" id="UP000799757">
    <property type="component" value="Unassembled WGS sequence"/>
</dbReference>
<feature type="transmembrane region" description="Helical" evidence="1">
    <location>
        <begin position="52"/>
        <end position="72"/>
    </location>
</feature>
<dbReference type="AlphaFoldDB" id="A0A6A6WZH1"/>
<keyword evidence="1" id="KW-0812">Transmembrane</keyword>
<evidence type="ECO:0000313" key="3">
    <source>
        <dbReference type="Proteomes" id="UP000799757"/>
    </source>
</evidence>
<name>A0A6A6WZH1_9PLEO</name>
<gene>
    <name evidence="2" type="ORF">K505DRAFT_341367</name>
</gene>
<keyword evidence="3" id="KW-1185">Reference proteome</keyword>
<sequence>MEWDGTEWGLSKLISACVRAARPGQVGAIVQLCNGGIYEEIRNAILAPTPSGYSVALLRVLVLLLLLLLLLLEFGPGCASAPSASVGTSIDLPVWNQVTPSTFLAIRILTSGLELMECVTGQAGMSPFLERKRLCVPNSKSKNHPVT</sequence>
<dbReference type="EMBL" id="MU002146">
    <property type="protein sequence ID" value="KAF2789324.1"/>
    <property type="molecule type" value="Genomic_DNA"/>
</dbReference>
<keyword evidence="1" id="KW-1133">Transmembrane helix</keyword>